<dbReference type="InterPro" id="IPR040075">
    <property type="entry name" value="GST_N_Theta"/>
</dbReference>
<dbReference type="InterPro" id="IPR004045">
    <property type="entry name" value="Glutathione_S-Trfase_N"/>
</dbReference>
<dbReference type="CDD" id="cd03050">
    <property type="entry name" value="GST_N_Theta"/>
    <property type="match status" value="1"/>
</dbReference>
<evidence type="ECO:0000256" key="6">
    <source>
        <dbReference type="ARBA" id="ARBA00022679"/>
    </source>
</evidence>
<dbReference type="InterPro" id="IPR036282">
    <property type="entry name" value="Glutathione-S-Trfase_C_sf"/>
</dbReference>
<sequence>MAPGENFFLETGEFPLLQTFLAMGLELYLDLLSQPCRAVYIFARKNRIPFELRAVDLLKGQHMNKEFFPVSLSSRAKVPVLKDGDFVLNESVAILIYLSSKYQTPDHWYSADLQARARIHEYLGWQADCIRSVFGVPLWVQVLAPLIGVQVPKEKVEYNRTAIDRALQQLEDKFLRDKPFLTSQQVTLADLMALEELIQLVAVDHDLFERWPQLAAWRERVEAFLGTDLCQEAHGVVLNILEQAANKMLPDPPSEMQLSMLRRISRIP</sequence>
<protein>
    <recommendedName>
        <fullName evidence="4">glutathione transferase</fullName>
        <ecNumber evidence="4">2.5.1.18</ecNumber>
    </recommendedName>
</protein>
<dbReference type="InterPro" id="IPR010987">
    <property type="entry name" value="Glutathione-S-Trfase_C-like"/>
</dbReference>
<evidence type="ECO:0000313" key="11">
    <source>
        <dbReference type="RefSeq" id="XP_011354280.2"/>
    </source>
</evidence>
<comment type="catalytic activity">
    <reaction evidence="7">
        <text>RX + glutathione = an S-substituted glutathione + a halide anion + H(+)</text>
        <dbReference type="Rhea" id="RHEA:16437"/>
        <dbReference type="ChEBI" id="CHEBI:15378"/>
        <dbReference type="ChEBI" id="CHEBI:16042"/>
        <dbReference type="ChEBI" id="CHEBI:17792"/>
        <dbReference type="ChEBI" id="CHEBI:57925"/>
        <dbReference type="ChEBI" id="CHEBI:90779"/>
        <dbReference type="EC" id="2.5.1.18"/>
    </reaction>
</comment>
<evidence type="ECO:0000256" key="2">
    <source>
        <dbReference type="ARBA" id="ARBA00009899"/>
    </source>
</evidence>
<dbReference type="KEGG" id="pvp:105289342"/>
<evidence type="ECO:0000256" key="7">
    <source>
        <dbReference type="ARBA" id="ARBA00047960"/>
    </source>
</evidence>
<dbReference type="SUPFAM" id="SSF47616">
    <property type="entry name" value="GST C-terminal domain-like"/>
    <property type="match status" value="1"/>
</dbReference>
<dbReference type="GeneID" id="105289342"/>
<evidence type="ECO:0000256" key="5">
    <source>
        <dbReference type="ARBA" id="ARBA00022490"/>
    </source>
</evidence>
<evidence type="ECO:0000256" key="1">
    <source>
        <dbReference type="ARBA" id="ARBA00004514"/>
    </source>
</evidence>
<evidence type="ECO:0000256" key="3">
    <source>
        <dbReference type="ARBA" id="ARBA00011738"/>
    </source>
</evidence>
<dbReference type="InterPro" id="IPR036249">
    <property type="entry name" value="Thioredoxin-like_sf"/>
</dbReference>
<dbReference type="GO" id="GO:0006749">
    <property type="term" value="P:glutathione metabolic process"/>
    <property type="evidence" value="ECO:0007669"/>
    <property type="project" value="TreeGrafter"/>
</dbReference>
<comment type="subcellular location">
    <subcellularLocation>
        <location evidence="1">Cytoplasm</location>
        <location evidence="1">Cytosol</location>
    </subcellularLocation>
</comment>
<dbReference type="SFLD" id="SFLDS00019">
    <property type="entry name" value="Glutathione_Transferase_(cytos"/>
    <property type="match status" value="1"/>
</dbReference>
<evidence type="ECO:0000259" key="9">
    <source>
        <dbReference type="PROSITE" id="PS50405"/>
    </source>
</evidence>
<keyword evidence="5" id="KW-0963">Cytoplasm</keyword>
<dbReference type="OrthoDB" id="422574at2759"/>
<dbReference type="SUPFAM" id="SSF52833">
    <property type="entry name" value="Thioredoxin-like"/>
    <property type="match status" value="1"/>
</dbReference>
<comment type="subunit">
    <text evidence="3">Homodimer.</text>
</comment>
<dbReference type="EC" id="2.5.1.18" evidence="4"/>
<dbReference type="SFLD" id="SFLDG00358">
    <property type="entry name" value="Main_(cytGST)"/>
    <property type="match status" value="1"/>
</dbReference>
<gene>
    <name evidence="11" type="primary">LOC105289342</name>
</gene>
<dbReference type="InterPro" id="IPR051369">
    <property type="entry name" value="GST_Theta"/>
</dbReference>
<proteinExistence type="inferred from homology"/>
<dbReference type="PROSITE" id="PS50404">
    <property type="entry name" value="GST_NTER"/>
    <property type="match status" value="1"/>
</dbReference>
<dbReference type="Gene3D" id="1.20.1050.10">
    <property type="match status" value="1"/>
</dbReference>
<dbReference type="InterPro" id="IPR004046">
    <property type="entry name" value="GST_C"/>
</dbReference>
<accession>A0A6P3PZA6</accession>
<dbReference type="PANTHER" id="PTHR43917:SF4">
    <property type="entry name" value="GLUTATHIONE S-TRANSFERASE THETA-2-RELATED"/>
    <property type="match status" value="1"/>
</dbReference>
<dbReference type="Pfam" id="PF13417">
    <property type="entry name" value="GST_N_3"/>
    <property type="match status" value="1"/>
</dbReference>
<evidence type="ECO:0000313" key="10">
    <source>
        <dbReference type="Proteomes" id="UP000515202"/>
    </source>
</evidence>
<dbReference type="GO" id="GO:0005829">
    <property type="term" value="C:cytosol"/>
    <property type="evidence" value="ECO:0007669"/>
    <property type="project" value="UniProtKB-SubCell"/>
</dbReference>
<dbReference type="FunFam" id="1.20.1050.10:FF:000200">
    <property type="entry name" value="Glutathione S-transferase theta-2B"/>
    <property type="match status" value="1"/>
</dbReference>
<feature type="domain" description="GST C-terminal" evidence="9">
    <location>
        <begin position="112"/>
        <end position="254"/>
    </location>
</feature>
<evidence type="ECO:0000259" key="8">
    <source>
        <dbReference type="PROSITE" id="PS50404"/>
    </source>
</evidence>
<dbReference type="InterPro" id="IPR040079">
    <property type="entry name" value="Glutathione_S-Trfase"/>
</dbReference>
<dbReference type="PANTHER" id="PTHR43917">
    <property type="match status" value="1"/>
</dbReference>
<feature type="domain" description="GST N-terminal" evidence="8">
    <location>
        <begin position="23"/>
        <end position="106"/>
    </location>
</feature>
<dbReference type="AlphaFoldDB" id="A0A6P3PZA6"/>
<name>A0A6P3PZA6_PTEVA</name>
<dbReference type="FunFam" id="3.40.30.10:FF:000086">
    <property type="entry name" value="Glutathione S-transferase theta-1"/>
    <property type="match status" value="1"/>
</dbReference>
<organism evidence="10 11">
    <name type="scientific">Pteropus vampyrus</name>
    <name type="common">Large flying fox</name>
    <dbReference type="NCBI Taxonomy" id="132908"/>
    <lineage>
        <taxon>Eukaryota</taxon>
        <taxon>Metazoa</taxon>
        <taxon>Chordata</taxon>
        <taxon>Craniata</taxon>
        <taxon>Vertebrata</taxon>
        <taxon>Euteleostomi</taxon>
        <taxon>Mammalia</taxon>
        <taxon>Eutheria</taxon>
        <taxon>Laurasiatheria</taxon>
        <taxon>Chiroptera</taxon>
        <taxon>Yinpterochiroptera</taxon>
        <taxon>Pteropodoidea</taxon>
        <taxon>Pteropodidae</taxon>
        <taxon>Pteropodinae</taxon>
        <taxon>Pteropus</taxon>
    </lineage>
</organism>
<dbReference type="PROSITE" id="PS50405">
    <property type="entry name" value="GST_CTER"/>
    <property type="match status" value="1"/>
</dbReference>
<keyword evidence="6" id="KW-0808">Transferase</keyword>
<keyword evidence="10" id="KW-1185">Reference proteome</keyword>
<dbReference type="Pfam" id="PF00043">
    <property type="entry name" value="GST_C"/>
    <property type="match status" value="1"/>
</dbReference>
<dbReference type="Proteomes" id="UP000515202">
    <property type="component" value="Unplaced"/>
</dbReference>
<dbReference type="RefSeq" id="XP_011354280.2">
    <property type="nucleotide sequence ID" value="XM_011355978.2"/>
</dbReference>
<comment type="similarity">
    <text evidence="2">Belongs to the GST superfamily. Theta family.</text>
</comment>
<dbReference type="InterPro" id="IPR040077">
    <property type="entry name" value="GST_C_Theta"/>
</dbReference>
<dbReference type="GO" id="GO:0004364">
    <property type="term" value="F:glutathione transferase activity"/>
    <property type="evidence" value="ECO:0007669"/>
    <property type="project" value="UniProtKB-EC"/>
</dbReference>
<dbReference type="Gene3D" id="3.40.30.10">
    <property type="entry name" value="Glutaredoxin"/>
    <property type="match status" value="1"/>
</dbReference>
<reference evidence="11" key="1">
    <citation type="submission" date="2025-08" db="UniProtKB">
        <authorList>
            <consortium name="RefSeq"/>
        </authorList>
    </citation>
    <scope>IDENTIFICATION</scope>
    <source>
        <tissue evidence="11">Kidney</tissue>
    </source>
</reference>
<evidence type="ECO:0000256" key="4">
    <source>
        <dbReference type="ARBA" id="ARBA00012452"/>
    </source>
</evidence>
<dbReference type="CDD" id="cd03183">
    <property type="entry name" value="GST_C_Theta"/>
    <property type="match status" value="1"/>
</dbReference>